<dbReference type="InterPro" id="IPR027417">
    <property type="entry name" value="P-loop_NTPase"/>
</dbReference>
<accession>A0A1I2UNT5</accession>
<dbReference type="CDD" id="cd00009">
    <property type="entry name" value="AAA"/>
    <property type="match status" value="1"/>
</dbReference>
<organism evidence="2 3">
    <name type="scientific">Desulfotruncus arcticus DSM 17038</name>
    <dbReference type="NCBI Taxonomy" id="1121424"/>
    <lineage>
        <taxon>Bacteria</taxon>
        <taxon>Bacillati</taxon>
        <taxon>Bacillota</taxon>
        <taxon>Clostridia</taxon>
        <taxon>Eubacteriales</taxon>
        <taxon>Desulfallaceae</taxon>
        <taxon>Desulfotruncus</taxon>
    </lineage>
</organism>
<protein>
    <recommendedName>
        <fullName evidence="1">AAA+ ATPase domain-containing protein</fullName>
    </recommendedName>
</protein>
<evidence type="ECO:0000259" key="1">
    <source>
        <dbReference type="SMART" id="SM00382"/>
    </source>
</evidence>
<feature type="domain" description="AAA+ ATPase" evidence="1">
    <location>
        <begin position="242"/>
        <end position="387"/>
    </location>
</feature>
<dbReference type="InterPro" id="IPR003593">
    <property type="entry name" value="AAA+_ATPase"/>
</dbReference>
<reference evidence="3" key="1">
    <citation type="submission" date="2016-10" db="EMBL/GenBank/DDBJ databases">
        <authorList>
            <person name="Varghese N."/>
            <person name="Submissions S."/>
        </authorList>
    </citation>
    <scope>NUCLEOTIDE SEQUENCE [LARGE SCALE GENOMIC DNA]</scope>
    <source>
        <strain evidence="3">DSM 17038</strain>
    </source>
</reference>
<gene>
    <name evidence="2" type="ORF">SAMN05660649_02689</name>
</gene>
<evidence type="ECO:0000313" key="2">
    <source>
        <dbReference type="EMBL" id="SFG77949.1"/>
    </source>
</evidence>
<evidence type="ECO:0000313" key="3">
    <source>
        <dbReference type="Proteomes" id="UP000199337"/>
    </source>
</evidence>
<dbReference type="Gene3D" id="3.40.50.300">
    <property type="entry name" value="P-loop containing nucleotide triphosphate hydrolases"/>
    <property type="match status" value="1"/>
</dbReference>
<dbReference type="PANTHER" id="PTHR42935">
    <property type="entry name" value="SLR0930 PROTEIN"/>
    <property type="match status" value="1"/>
</dbReference>
<dbReference type="InterPro" id="IPR008533">
    <property type="entry name" value="DUF815"/>
</dbReference>
<dbReference type="PANTHER" id="PTHR42935:SF1">
    <property type="entry name" value="SLR0930 PROTEIN"/>
    <property type="match status" value="1"/>
</dbReference>
<dbReference type="Pfam" id="PF05673">
    <property type="entry name" value="DUF815"/>
    <property type="match status" value="1"/>
</dbReference>
<proteinExistence type="predicted"/>
<dbReference type="SMART" id="SM00382">
    <property type="entry name" value="AAA"/>
    <property type="match status" value="1"/>
</dbReference>
<dbReference type="Proteomes" id="UP000199337">
    <property type="component" value="Unassembled WGS sequence"/>
</dbReference>
<dbReference type="RefSeq" id="WP_238456453.1">
    <property type="nucleotide sequence ID" value="NZ_FOOX01000009.1"/>
</dbReference>
<dbReference type="AlphaFoldDB" id="A0A1I2UNT5"/>
<dbReference type="EMBL" id="FOOX01000009">
    <property type="protein sequence ID" value="SFG77949.1"/>
    <property type="molecule type" value="Genomic_DNA"/>
</dbReference>
<dbReference type="SUPFAM" id="SSF52540">
    <property type="entry name" value="P-loop containing nucleoside triphosphate hydrolases"/>
    <property type="match status" value="1"/>
</dbReference>
<name>A0A1I2UNT5_9FIRM</name>
<keyword evidence="3" id="KW-1185">Reference proteome</keyword>
<sequence length="444" mass="50374">MDNFKTIINAIDSLAIYRSVLSDPILDSYLDHLKALVEPSESLNPAVTYSKLYYLLAQTVNPMEAADPWQNHLLDLLLDDVNPFSEAAYNRELDYKVYLEAVRRDLELLHLAFETGLATVLKATENYLQNLPEFPRSLAVLPKWAALTPTAHNTTPVLKERLAVKHALASAPGWDKYAESLAEHYANFGCGVFGRQIAFKWENHSLRGVDRPDPITFADLIGYADTRAEIIDNTLKFLNGAPANNMLLYGDRGTGKSSTIKALLNEYWQRSLRLIEVGKKQLADFSAIIRELTGRKHRFILFVDDLSFEENETGYKDLKALLEGGLEKKPENVLIYATSNRRHLIRETFADREANSSSQEIHAMDSVQEKLSLADRFGITIIFPSPDQELFLEIVQGLARQRNLGLDPQDLRRRALHWANWHNGRSPRSARQFIDHLTGEQTLS</sequence>
<dbReference type="STRING" id="341036.SAMN05660649_02689"/>